<keyword evidence="1" id="KW-0812">Transmembrane</keyword>
<feature type="transmembrane region" description="Helical" evidence="1">
    <location>
        <begin position="63"/>
        <end position="91"/>
    </location>
</feature>
<gene>
    <name evidence="2" type="ORF">ACFQ14_09055</name>
</gene>
<evidence type="ECO:0000313" key="2">
    <source>
        <dbReference type="EMBL" id="MFD0916553.1"/>
    </source>
</evidence>
<dbReference type="EMBL" id="JBHTJV010000009">
    <property type="protein sequence ID" value="MFD0916553.1"/>
    <property type="molecule type" value="Genomic_DNA"/>
</dbReference>
<evidence type="ECO:0000313" key="3">
    <source>
        <dbReference type="Proteomes" id="UP001597101"/>
    </source>
</evidence>
<keyword evidence="1" id="KW-0472">Membrane</keyword>
<dbReference type="Pfam" id="PF14248">
    <property type="entry name" value="DUF4345"/>
    <property type="match status" value="1"/>
</dbReference>
<feature type="transmembrane region" description="Helical" evidence="1">
    <location>
        <begin position="103"/>
        <end position="122"/>
    </location>
</feature>
<organism evidence="2 3">
    <name type="scientific">Pseudahrensia aquimaris</name>
    <dbReference type="NCBI Taxonomy" id="744461"/>
    <lineage>
        <taxon>Bacteria</taxon>
        <taxon>Pseudomonadati</taxon>
        <taxon>Pseudomonadota</taxon>
        <taxon>Alphaproteobacteria</taxon>
        <taxon>Hyphomicrobiales</taxon>
        <taxon>Ahrensiaceae</taxon>
        <taxon>Pseudahrensia</taxon>
    </lineage>
</organism>
<accession>A0ABW3FFR0</accession>
<dbReference type="RefSeq" id="WP_377212413.1">
    <property type="nucleotide sequence ID" value="NZ_JBHTJV010000009.1"/>
</dbReference>
<proteinExistence type="predicted"/>
<sequence length="132" mass="14431">MIEISFPDQWPERLAWITALATVLIGLGLMLAPRPFMKFLGLATDGKTQNGVSEVRGPFGGMWVGMGLACLLLAQPFTYFALGLAFLFAVIGRVISFAADRTFNIHCCVATFFEVLSAYFPLRFAAEAFGLL</sequence>
<keyword evidence="1" id="KW-1133">Transmembrane helix</keyword>
<feature type="transmembrane region" description="Helical" evidence="1">
    <location>
        <begin position="14"/>
        <end position="32"/>
    </location>
</feature>
<protein>
    <submittedName>
        <fullName evidence="2">DUF4345 family protein</fullName>
    </submittedName>
</protein>
<dbReference type="InterPro" id="IPR025597">
    <property type="entry name" value="DUF4345"/>
</dbReference>
<keyword evidence="3" id="KW-1185">Reference proteome</keyword>
<evidence type="ECO:0000256" key="1">
    <source>
        <dbReference type="SAM" id="Phobius"/>
    </source>
</evidence>
<dbReference type="Proteomes" id="UP001597101">
    <property type="component" value="Unassembled WGS sequence"/>
</dbReference>
<name>A0ABW3FFR0_9HYPH</name>
<reference evidence="3" key="1">
    <citation type="journal article" date="2019" name="Int. J. Syst. Evol. Microbiol.">
        <title>The Global Catalogue of Microorganisms (GCM) 10K type strain sequencing project: providing services to taxonomists for standard genome sequencing and annotation.</title>
        <authorList>
            <consortium name="The Broad Institute Genomics Platform"/>
            <consortium name="The Broad Institute Genome Sequencing Center for Infectious Disease"/>
            <person name="Wu L."/>
            <person name="Ma J."/>
        </authorList>
    </citation>
    <scope>NUCLEOTIDE SEQUENCE [LARGE SCALE GENOMIC DNA]</scope>
    <source>
        <strain evidence="3">CCUG 60023</strain>
    </source>
</reference>
<comment type="caution">
    <text evidence="2">The sequence shown here is derived from an EMBL/GenBank/DDBJ whole genome shotgun (WGS) entry which is preliminary data.</text>
</comment>